<dbReference type="InterPro" id="IPR036390">
    <property type="entry name" value="WH_DNA-bd_sf"/>
</dbReference>
<feature type="compositionally biased region" description="Basic and acidic residues" evidence="2">
    <location>
        <begin position="15"/>
        <end position="28"/>
    </location>
</feature>
<sequence length="195" mass="21438">MDESRPDPYDDINEAVERDWKAETTPSERVKSVIRHTYTPTSAADIADGAQTSPKTARKHLTSLAEDGFVTTTAGAHGATLYRRSDESLITERANRLLAEQSAEELAERVTELRAQINEYRETYGVESPEELAVQLGRETLDDTGADTRTDGSVVTEWQTTRRNVAFANAAISIAEATEHITGDRSPSVPADDSR</sequence>
<name>A0ABD5NNF0_9EURY</name>
<dbReference type="GeneID" id="73903510"/>
<keyword evidence="4" id="KW-1185">Reference proteome</keyword>
<dbReference type="Proteomes" id="UP001595846">
    <property type="component" value="Unassembled WGS sequence"/>
</dbReference>
<evidence type="ECO:0000313" key="3">
    <source>
        <dbReference type="EMBL" id="MFC3958124.1"/>
    </source>
</evidence>
<dbReference type="AlphaFoldDB" id="A0ABD5NNF0"/>
<dbReference type="RefSeq" id="WP_256530808.1">
    <property type="nucleotide sequence ID" value="NZ_CP101824.1"/>
</dbReference>
<gene>
    <name evidence="3" type="ORF">ACFOUR_07035</name>
</gene>
<evidence type="ECO:0000313" key="4">
    <source>
        <dbReference type="Proteomes" id="UP001595846"/>
    </source>
</evidence>
<feature type="region of interest" description="Disordered" evidence="2">
    <location>
        <begin position="1"/>
        <end position="28"/>
    </location>
</feature>
<reference evidence="3 4" key="1">
    <citation type="journal article" date="2019" name="Int. J. Syst. Evol. Microbiol.">
        <title>The Global Catalogue of Microorganisms (GCM) 10K type strain sequencing project: providing services to taxonomists for standard genome sequencing and annotation.</title>
        <authorList>
            <consortium name="The Broad Institute Genomics Platform"/>
            <consortium name="The Broad Institute Genome Sequencing Center for Infectious Disease"/>
            <person name="Wu L."/>
            <person name="Ma J."/>
        </authorList>
    </citation>
    <scope>NUCLEOTIDE SEQUENCE [LARGE SCALE GENOMIC DNA]</scope>
    <source>
        <strain evidence="3 4">IBRC-M 10256</strain>
    </source>
</reference>
<organism evidence="3 4">
    <name type="scientific">Halovivax cerinus</name>
    <dbReference type="NCBI Taxonomy" id="1487865"/>
    <lineage>
        <taxon>Archaea</taxon>
        <taxon>Methanobacteriati</taxon>
        <taxon>Methanobacteriota</taxon>
        <taxon>Stenosarchaea group</taxon>
        <taxon>Halobacteria</taxon>
        <taxon>Halobacteriales</taxon>
        <taxon>Natrialbaceae</taxon>
        <taxon>Halovivax</taxon>
    </lineage>
</organism>
<dbReference type="SUPFAM" id="SSF46785">
    <property type="entry name" value="Winged helix' DNA-binding domain"/>
    <property type="match status" value="1"/>
</dbReference>
<dbReference type="EMBL" id="JBHSAQ010000002">
    <property type="protein sequence ID" value="MFC3958124.1"/>
    <property type="molecule type" value="Genomic_DNA"/>
</dbReference>
<dbReference type="InterPro" id="IPR055766">
    <property type="entry name" value="DUF7342"/>
</dbReference>
<dbReference type="Gene3D" id="1.10.10.10">
    <property type="entry name" value="Winged helix-like DNA-binding domain superfamily/Winged helix DNA-binding domain"/>
    <property type="match status" value="1"/>
</dbReference>
<proteinExistence type="predicted"/>
<feature type="coiled-coil region" evidence="1">
    <location>
        <begin position="96"/>
        <end position="123"/>
    </location>
</feature>
<accession>A0ABD5NNF0</accession>
<dbReference type="InterPro" id="IPR036388">
    <property type="entry name" value="WH-like_DNA-bd_sf"/>
</dbReference>
<protein>
    <submittedName>
        <fullName evidence="3">Transcriptional regulator</fullName>
    </submittedName>
</protein>
<keyword evidence="1" id="KW-0175">Coiled coil</keyword>
<comment type="caution">
    <text evidence="3">The sequence shown here is derived from an EMBL/GenBank/DDBJ whole genome shotgun (WGS) entry which is preliminary data.</text>
</comment>
<evidence type="ECO:0000256" key="2">
    <source>
        <dbReference type="SAM" id="MobiDB-lite"/>
    </source>
</evidence>
<evidence type="ECO:0000256" key="1">
    <source>
        <dbReference type="SAM" id="Coils"/>
    </source>
</evidence>
<dbReference type="Pfam" id="PF24033">
    <property type="entry name" value="DUF7342"/>
    <property type="match status" value="1"/>
</dbReference>